<dbReference type="Pfam" id="PF00560">
    <property type="entry name" value="LRR_1"/>
    <property type="match status" value="1"/>
</dbReference>
<dbReference type="SUPFAM" id="SSF52058">
    <property type="entry name" value="L domain-like"/>
    <property type="match status" value="1"/>
</dbReference>
<sequence>MVGLLGMYNGAGAPSRIPPSVCNLKYLIHLDFSYNKLTVRFPGITFYAYSWLRYLDIYYNSFH</sequence>
<protein>
    <submittedName>
        <fullName evidence="1">Uncharacterized protein</fullName>
    </submittedName>
</protein>
<reference evidence="1" key="1">
    <citation type="submission" date="2015-06" db="UniProtKB">
        <authorList>
            <consortium name="EnsemblPlants"/>
        </authorList>
    </citation>
    <scope>IDENTIFICATION</scope>
</reference>
<proteinExistence type="predicted"/>
<evidence type="ECO:0000313" key="1">
    <source>
        <dbReference type="EnsemblPlants" id="EMT15615"/>
    </source>
</evidence>
<name>N1R3B7_AEGTA</name>
<dbReference type="AlphaFoldDB" id="N1R3B7"/>
<dbReference type="Gene3D" id="3.80.10.10">
    <property type="entry name" value="Ribonuclease Inhibitor"/>
    <property type="match status" value="1"/>
</dbReference>
<organism evidence="1">
    <name type="scientific">Aegilops tauschii</name>
    <name type="common">Tausch's goatgrass</name>
    <name type="synonym">Aegilops squarrosa</name>
    <dbReference type="NCBI Taxonomy" id="37682"/>
    <lineage>
        <taxon>Eukaryota</taxon>
        <taxon>Viridiplantae</taxon>
        <taxon>Streptophyta</taxon>
        <taxon>Embryophyta</taxon>
        <taxon>Tracheophyta</taxon>
        <taxon>Spermatophyta</taxon>
        <taxon>Magnoliopsida</taxon>
        <taxon>Liliopsida</taxon>
        <taxon>Poales</taxon>
        <taxon>Poaceae</taxon>
        <taxon>BOP clade</taxon>
        <taxon>Pooideae</taxon>
        <taxon>Triticodae</taxon>
        <taxon>Triticeae</taxon>
        <taxon>Triticinae</taxon>
        <taxon>Aegilops</taxon>
    </lineage>
</organism>
<dbReference type="InterPro" id="IPR032675">
    <property type="entry name" value="LRR_dom_sf"/>
</dbReference>
<accession>N1R3B7</accession>
<dbReference type="EnsemblPlants" id="EMT15615">
    <property type="protein sequence ID" value="EMT15615"/>
    <property type="gene ID" value="F775_42567"/>
</dbReference>
<dbReference type="InterPro" id="IPR001611">
    <property type="entry name" value="Leu-rich_rpt"/>
</dbReference>